<name>A0A918AQ93_9PSEU</name>
<gene>
    <name evidence="2" type="ORF">GCM10010185_48030</name>
</gene>
<evidence type="ECO:0000313" key="2">
    <source>
        <dbReference type="EMBL" id="GGP69565.1"/>
    </source>
</evidence>
<keyword evidence="1" id="KW-1133">Transmembrane helix</keyword>
<comment type="caution">
    <text evidence="2">The sequence shown here is derived from an EMBL/GenBank/DDBJ whole genome shotgun (WGS) entry which is preliminary data.</text>
</comment>
<feature type="transmembrane region" description="Helical" evidence="1">
    <location>
        <begin position="155"/>
        <end position="176"/>
    </location>
</feature>
<evidence type="ECO:0000313" key="3">
    <source>
        <dbReference type="Proteomes" id="UP000639606"/>
    </source>
</evidence>
<dbReference type="EMBL" id="BMRG01000011">
    <property type="protein sequence ID" value="GGP69565.1"/>
    <property type="molecule type" value="Genomic_DNA"/>
</dbReference>
<organism evidence="2 3">
    <name type="scientific">Saccharothrix coeruleofusca</name>
    <dbReference type="NCBI Taxonomy" id="33919"/>
    <lineage>
        <taxon>Bacteria</taxon>
        <taxon>Bacillati</taxon>
        <taxon>Actinomycetota</taxon>
        <taxon>Actinomycetes</taxon>
        <taxon>Pseudonocardiales</taxon>
        <taxon>Pseudonocardiaceae</taxon>
        <taxon>Saccharothrix</taxon>
    </lineage>
</organism>
<keyword evidence="1" id="KW-0472">Membrane</keyword>
<reference evidence="2" key="2">
    <citation type="submission" date="2020-09" db="EMBL/GenBank/DDBJ databases">
        <authorList>
            <person name="Sun Q."/>
            <person name="Ohkuma M."/>
        </authorList>
    </citation>
    <scope>NUCLEOTIDE SEQUENCE</scope>
    <source>
        <strain evidence="2">JCM 3313</strain>
    </source>
</reference>
<keyword evidence="1" id="KW-0812">Transmembrane</keyword>
<evidence type="ECO:0000256" key="1">
    <source>
        <dbReference type="SAM" id="Phobius"/>
    </source>
</evidence>
<protein>
    <submittedName>
        <fullName evidence="2">Uncharacterized protein</fullName>
    </submittedName>
</protein>
<accession>A0A918AQ93</accession>
<feature type="transmembrane region" description="Helical" evidence="1">
    <location>
        <begin position="28"/>
        <end position="46"/>
    </location>
</feature>
<reference evidence="2" key="1">
    <citation type="journal article" date="2014" name="Int. J. Syst. Evol. Microbiol.">
        <title>Complete genome sequence of Corynebacterium casei LMG S-19264T (=DSM 44701T), isolated from a smear-ripened cheese.</title>
        <authorList>
            <consortium name="US DOE Joint Genome Institute (JGI-PGF)"/>
            <person name="Walter F."/>
            <person name="Albersmeier A."/>
            <person name="Kalinowski J."/>
            <person name="Ruckert C."/>
        </authorList>
    </citation>
    <scope>NUCLEOTIDE SEQUENCE</scope>
    <source>
        <strain evidence="2">JCM 3313</strain>
    </source>
</reference>
<dbReference type="RefSeq" id="WP_189225566.1">
    <property type="nucleotide sequence ID" value="NZ_BMRG01000011.1"/>
</dbReference>
<sequence length="188" mass="19727">MSRPLWVAVLVAAQLALLGVGLLFGLQSGWGVTGIVVAVGALVAAARATTRLRPKSNAAVGTIVVGIALAMASLYGAPSLWMAAFGSSQDCAVLSRSRDSSRSGSAFYSHQVRCGDRTLDVVVRDGYLPEVTTLVVDRTRVLGPARPDDVSPLRAWSVALGAVLALGHVIVLPRLTRKPATALKRRFL</sequence>
<proteinExistence type="predicted"/>
<keyword evidence="3" id="KW-1185">Reference proteome</keyword>
<dbReference type="AlphaFoldDB" id="A0A918AQ93"/>
<feature type="transmembrane region" description="Helical" evidence="1">
    <location>
        <begin position="58"/>
        <end position="77"/>
    </location>
</feature>
<dbReference type="Proteomes" id="UP000639606">
    <property type="component" value="Unassembled WGS sequence"/>
</dbReference>